<dbReference type="GO" id="GO:0015074">
    <property type="term" value="P:DNA integration"/>
    <property type="evidence" value="ECO:0007669"/>
    <property type="project" value="InterPro"/>
</dbReference>
<keyword evidence="4" id="KW-1185">Reference proteome</keyword>
<proteinExistence type="predicted"/>
<dbReference type="InterPro" id="IPR012337">
    <property type="entry name" value="RNaseH-like_sf"/>
</dbReference>
<feature type="compositionally biased region" description="Basic and acidic residues" evidence="1">
    <location>
        <begin position="281"/>
        <end position="296"/>
    </location>
</feature>
<feature type="region of interest" description="Disordered" evidence="1">
    <location>
        <begin position="205"/>
        <end position="303"/>
    </location>
</feature>
<dbReference type="GO" id="GO:0003676">
    <property type="term" value="F:nucleic acid binding"/>
    <property type="evidence" value="ECO:0007669"/>
    <property type="project" value="InterPro"/>
</dbReference>
<evidence type="ECO:0000313" key="3">
    <source>
        <dbReference type="EMBL" id="GMF36166.1"/>
    </source>
</evidence>
<evidence type="ECO:0000259" key="2">
    <source>
        <dbReference type="PROSITE" id="PS50994"/>
    </source>
</evidence>
<accession>A0A9W7CQA9</accession>
<gene>
    <name evidence="3" type="ORF">Pfra01_000979200</name>
</gene>
<evidence type="ECO:0000313" key="4">
    <source>
        <dbReference type="Proteomes" id="UP001165121"/>
    </source>
</evidence>
<dbReference type="InterPro" id="IPR041588">
    <property type="entry name" value="Integrase_H2C2"/>
</dbReference>
<feature type="region of interest" description="Disordered" evidence="1">
    <location>
        <begin position="18"/>
        <end position="73"/>
    </location>
</feature>
<dbReference type="PROSITE" id="PS50994">
    <property type="entry name" value="INTEGRASE"/>
    <property type="match status" value="1"/>
</dbReference>
<organism evidence="3 4">
    <name type="scientific">Phytophthora fragariaefolia</name>
    <dbReference type="NCBI Taxonomy" id="1490495"/>
    <lineage>
        <taxon>Eukaryota</taxon>
        <taxon>Sar</taxon>
        <taxon>Stramenopiles</taxon>
        <taxon>Oomycota</taxon>
        <taxon>Peronosporomycetes</taxon>
        <taxon>Peronosporales</taxon>
        <taxon>Peronosporaceae</taxon>
        <taxon>Phytophthora</taxon>
    </lineage>
</organism>
<dbReference type="InterPro" id="IPR036397">
    <property type="entry name" value="RNaseH_sf"/>
</dbReference>
<dbReference type="SUPFAM" id="SSF53098">
    <property type="entry name" value="Ribonuclease H-like"/>
    <property type="match status" value="1"/>
</dbReference>
<dbReference type="Gene3D" id="3.30.420.10">
    <property type="entry name" value="Ribonuclease H-like superfamily/Ribonuclease H"/>
    <property type="match status" value="1"/>
</dbReference>
<comment type="caution">
    <text evidence="3">The sequence shown here is derived from an EMBL/GenBank/DDBJ whole genome shotgun (WGS) entry which is preliminary data.</text>
</comment>
<dbReference type="PANTHER" id="PTHR47266">
    <property type="entry name" value="ENDONUCLEASE-RELATED"/>
    <property type="match status" value="1"/>
</dbReference>
<dbReference type="Pfam" id="PF17921">
    <property type="entry name" value="Integrase_H2C2"/>
    <property type="match status" value="1"/>
</dbReference>
<feature type="domain" description="Integrase catalytic" evidence="2">
    <location>
        <begin position="415"/>
        <end position="585"/>
    </location>
</feature>
<dbReference type="AlphaFoldDB" id="A0A9W7CQA9"/>
<evidence type="ECO:0000256" key="1">
    <source>
        <dbReference type="SAM" id="MobiDB-lite"/>
    </source>
</evidence>
<dbReference type="InterPro" id="IPR052160">
    <property type="entry name" value="Gypsy_RT_Integrase-like"/>
</dbReference>
<protein>
    <submittedName>
        <fullName evidence="3">Unnamed protein product</fullName>
    </submittedName>
</protein>
<name>A0A9W7CQA9_9STRA</name>
<feature type="compositionally biased region" description="Polar residues" evidence="1">
    <location>
        <begin position="56"/>
        <end position="67"/>
    </location>
</feature>
<feature type="compositionally biased region" description="Basic and acidic residues" evidence="1">
    <location>
        <begin position="36"/>
        <end position="45"/>
    </location>
</feature>
<dbReference type="EMBL" id="BSXT01000914">
    <property type="protein sequence ID" value="GMF36166.1"/>
    <property type="molecule type" value="Genomic_DNA"/>
</dbReference>
<dbReference type="Gene3D" id="1.10.340.70">
    <property type="match status" value="1"/>
</dbReference>
<dbReference type="InterPro" id="IPR001584">
    <property type="entry name" value="Integrase_cat-core"/>
</dbReference>
<sequence length="636" mass="70878">MNEVTMVSADEVTTVQPTVGTTKMSRSGMKQRVRRRVEPTSDARPLKRSARRRIEAQQQRNLESGNGTEDGYTGVATADTQHVTNSMVPKTMSESTVELTTTADVPEVTTGGEVTAVMTTNSEMAPNTTTENGGIRKWKRVTFADPLVDDGERIEARREGREAVHEAVTGVVMDTAVTNVADVTKRTEYVPTQKPGEEDKTKIRTLGQRSPLAAAQPRTLTVARASPTESRVASTKSRPATVTAVTTTSKRPTPTLRRDEDEQRDEEGEGAGPWIAGKQPAADRSDAEPHQQELSRRRAGGPKLQLTDAGIMDAQRRCRLVQRLMETGEHHGHKVLKTFKLVTIATLRGNRVILPPALCPTVMKEWHDSVWVGYQRASHTYAHIAQMYQWTNLMREVKRRVAGCQECGSREARSREVTPSLRSIRDGDVGDRWALDVAGPLPTTDGGERFVIAAVEYVTRYAVATAVKQHTAENVAAFLMKNVLLKFGAFRELLTDGAPELTGKVVVQLVIMLQAQRINPAPYRPQTIGLVERFHRTWKDCIATYMHDEKQRDWDVWVDFAVYAYNSGQHSTVRLSPNQLMMGRKLRNHNDLLRRVNVTEAGALMDYNQRLVAAMESSHACAETARRREQEPQALL</sequence>
<dbReference type="Proteomes" id="UP001165121">
    <property type="component" value="Unassembled WGS sequence"/>
</dbReference>
<dbReference type="OrthoDB" id="441971at2759"/>
<reference evidence="3" key="1">
    <citation type="submission" date="2023-04" db="EMBL/GenBank/DDBJ databases">
        <title>Phytophthora fragariaefolia NBRC 109709.</title>
        <authorList>
            <person name="Ichikawa N."/>
            <person name="Sato H."/>
            <person name="Tonouchi N."/>
        </authorList>
    </citation>
    <scope>NUCLEOTIDE SEQUENCE</scope>
    <source>
        <strain evidence="3">NBRC 109709</strain>
    </source>
</reference>
<feature type="compositionally biased region" description="Polar residues" evidence="1">
    <location>
        <begin position="227"/>
        <end position="252"/>
    </location>
</feature>